<reference evidence="2" key="1">
    <citation type="submission" date="2020-04" db="EMBL/GenBank/DDBJ databases">
        <authorList>
            <person name="Zhang T."/>
        </authorList>
    </citation>
    <scope>NUCLEOTIDE SEQUENCE</scope>
    <source>
        <strain evidence="2">HKST-UBA01</strain>
    </source>
</reference>
<feature type="compositionally biased region" description="Basic and acidic residues" evidence="1">
    <location>
        <begin position="209"/>
        <end position="223"/>
    </location>
</feature>
<evidence type="ECO:0000256" key="1">
    <source>
        <dbReference type="SAM" id="MobiDB-lite"/>
    </source>
</evidence>
<evidence type="ECO:0000313" key="2">
    <source>
        <dbReference type="EMBL" id="MCA9728597.1"/>
    </source>
</evidence>
<dbReference type="Proteomes" id="UP000697710">
    <property type="component" value="Unassembled WGS sequence"/>
</dbReference>
<feature type="non-terminal residue" evidence="2">
    <location>
        <position position="299"/>
    </location>
</feature>
<name>A0A956M114_UNCEI</name>
<reference evidence="2" key="2">
    <citation type="journal article" date="2021" name="Microbiome">
        <title>Successional dynamics and alternative stable states in a saline activated sludge microbial community over 9 years.</title>
        <authorList>
            <person name="Wang Y."/>
            <person name="Ye J."/>
            <person name="Ju F."/>
            <person name="Liu L."/>
            <person name="Boyd J.A."/>
            <person name="Deng Y."/>
            <person name="Parks D.H."/>
            <person name="Jiang X."/>
            <person name="Yin X."/>
            <person name="Woodcroft B.J."/>
            <person name="Tyson G.W."/>
            <person name="Hugenholtz P."/>
            <person name="Polz M.F."/>
            <person name="Zhang T."/>
        </authorList>
    </citation>
    <scope>NUCLEOTIDE SEQUENCE</scope>
    <source>
        <strain evidence="2">HKST-UBA01</strain>
    </source>
</reference>
<feature type="region of interest" description="Disordered" evidence="1">
    <location>
        <begin position="124"/>
        <end position="158"/>
    </location>
</feature>
<comment type="caution">
    <text evidence="2">The sequence shown here is derived from an EMBL/GenBank/DDBJ whole genome shotgun (WGS) entry which is preliminary data.</text>
</comment>
<accession>A0A956M114</accession>
<sequence length="299" mass="31603">MSNAARPMMHEGADDQVLGRELVRSFLLALRTLRTHGPTNQISVAAVRGCMESINRIQEAHGIFEVHVVEDFLYLQEVRLRPDKSDARIFDTLIRELESRGIGSIKSSMDVQEADVRVLLQQMHQASPPIRRPTSVPSESPHGEGPGTGDAHDHVETPGSGMAVALERSLRSQGSPFSVGGRHTVAPNAAGTARPPHAARTFAFGKPHGHADAWSRTESRTEADAESQDPASTVRESESPARDGAESEGSGSQDSGLSTSRFATTDDDSAVSLPAGAVAGGIVRLTMAGEAGDSSSSPG</sequence>
<evidence type="ECO:0000313" key="3">
    <source>
        <dbReference type="Proteomes" id="UP000697710"/>
    </source>
</evidence>
<feature type="region of interest" description="Disordered" evidence="1">
    <location>
        <begin position="173"/>
        <end position="272"/>
    </location>
</feature>
<protein>
    <submittedName>
        <fullName evidence="2">Uncharacterized protein</fullName>
    </submittedName>
</protein>
<feature type="compositionally biased region" description="Basic and acidic residues" evidence="1">
    <location>
        <begin position="235"/>
        <end position="245"/>
    </location>
</feature>
<feature type="compositionally biased region" description="Polar residues" evidence="1">
    <location>
        <begin position="249"/>
        <end position="263"/>
    </location>
</feature>
<organism evidence="2 3">
    <name type="scientific">Eiseniibacteriota bacterium</name>
    <dbReference type="NCBI Taxonomy" id="2212470"/>
    <lineage>
        <taxon>Bacteria</taxon>
        <taxon>Candidatus Eiseniibacteriota</taxon>
    </lineage>
</organism>
<dbReference type="AlphaFoldDB" id="A0A956M114"/>
<dbReference type="EMBL" id="JAGQHR010000426">
    <property type="protein sequence ID" value="MCA9728597.1"/>
    <property type="molecule type" value="Genomic_DNA"/>
</dbReference>
<proteinExistence type="predicted"/>
<gene>
    <name evidence="2" type="ORF">KC729_12990</name>
</gene>